<evidence type="ECO:0000256" key="1">
    <source>
        <dbReference type="SAM" id="Phobius"/>
    </source>
</evidence>
<evidence type="ECO:0008006" key="4">
    <source>
        <dbReference type="Google" id="ProtNLM"/>
    </source>
</evidence>
<keyword evidence="1" id="KW-0472">Membrane</keyword>
<evidence type="ECO:0000313" key="3">
    <source>
        <dbReference type="Proteomes" id="UP001206206"/>
    </source>
</evidence>
<dbReference type="RefSeq" id="WP_255932183.1">
    <property type="nucleotide sequence ID" value="NZ_JANFNH010000054.1"/>
</dbReference>
<dbReference type="EMBL" id="JANFNH010000054">
    <property type="protein sequence ID" value="MCQ4046025.1"/>
    <property type="molecule type" value="Genomic_DNA"/>
</dbReference>
<name>A0ABT1PKY9_9ACTN</name>
<keyword evidence="1" id="KW-0812">Transmembrane</keyword>
<comment type="caution">
    <text evidence="2">The sequence shown here is derived from an EMBL/GenBank/DDBJ whole genome shotgun (WGS) entry which is preliminary data.</text>
</comment>
<keyword evidence="1" id="KW-1133">Transmembrane helix</keyword>
<proteinExistence type="predicted"/>
<gene>
    <name evidence="2" type="ORF">NON19_29280</name>
</gene>
<reference evidence="2 3" key="1">
    <citation type="submission" date="2022-06" db="EMBL/GenBank/DDBJ databases">
        <title>Draft genome sequence of type strain Streptomyces rubrisoli DSM 42083.</title>
        <authorList>
            <person name="Duangmal K."/>
            <person name="Klaysubun C."/>
        </authorList>
    </citation>
    <scope>NUCLEOTIDE SEQUENCE [LARGE SCALE GENOMIC DNA]</scope>
    <source>
        <strain evidence="2 3">DSM 42083</strain>
    </source>
</reference>
<protein>
    <recommendedName>
        <fullName evidence="4">Pilus assembly protein Flp/PilA</fullName>
    </recommendedName>
</protein>
<dbReference type="Proteomes" id="UP001206206">
    <property type="component" value="Unassembled WGS sequence"/>
</dbReference>
<keyword evidence="3" id="KW-1185">Reference proteome</keyword>
<organism evidence="2 3">
    <name type="scientific">Streptantibioticus rubrisoli</name>
    <dbReference type="NCBI Taxonomy" id="1387313"/>
    <lineage>
        <taxon>Bacteria</taxon>
        <taxon>Bacillati</taxon>
        <taxon>Actinomycetota</taxon>
        <taxon>Actinomycetes</taxon>
        <taxon>Kitasatosporales</taxon>
        <taxon>Streptomycetaceae</taxon>
        <taxon>Streptantibioticus</taxon>
    </lineage>
</organism>
<feature type="transmembrane region" description="Helical" evidence="1">
    <location>
        <begin position="41"/>
        <end position="60"/>
    </location>
</feature>
<accession>A0ABT1PKY9</accession>
<evidence type="ECO:0000313" key="2">
    <source>
        <dbReference type="EMBL" id="MCQ4046025.1"/>
    </source>
</evidence>
<sequence length="77" mass="8082">MPKNLALKAATATRIRVSGWKDTAVAALRSRADQGQTSVEYLGIIGVVVLIVAAILGTNIGQTIYNAITSEIAKVTK</sequence>